<dbReference type="Pfam" id="PF00528">
    <property type="entry name" value="BPD_transp_1"/>
    <property type="match status" value="1"/>
</dbReference>
<dbReference type="RefSeq" id="WP_343886311.1">
    <property type="nucleotide sequence ID" value="NZ_BAAAKI010000014.1"/>
</dbReference>
<dbReference type="InterPro" id="IPR035906">
    <property type="entry name" value="MetI-like_sf"/>
</dbReference>
<reference evidence="16" key="1">
    <citation type="journal article" date="2019" name="Int. J. Syst. Evol. Microbiol.">
        <title>The Global Catalogue of Microorganisms (GCM) 10K type strain sequencing project: providing services to taxonomists for standard genome sequencing and annotation.</title>
        <authorList>
            <consortium name="The Broad Institute Genomics Platform"/>
            <consortium name="The Broad Institute Genome Sequencing Center for Infectious Disease"/>
            <person name="Wu L."/>
            <person name="Ma J."/>
        </authorList>
    </citation>
    <scope>NUCLEOTIDE SEQUENCE [LARGE SCALE GENOMIC DNA]</scope>
    <source>
        <strain evidence="16">CGMCC 1.15277</strain>
    </source>
</reference>
<dbReference type="PANTHER" id="PTHR43386:SF2">
    <property type="entry name" value="OLIGOPEPTIDE TRANSPORT SYSTEM PERMEASE PROTEIN OPPC"/>
    <property type="match status" value="1"/>
</dbReference>
<dbReference type="Pfam" id="PF12911">
    <property type="entry name" value="OppC_N"/>
    <property type="match status" value="1"/>
</dbReference>
<organism evidence="15 16">
    <name type="scientific">Luteococcus sanguinis</name>
    <dbReference type="NCBI Taxonomy" id="174038"/>
    <lineage>
        <taxon>Bacteria</taxon>
        <taxon>Bacillati</taxon>
        <taxon>Actinomycetota</taxon>
        <taxon>Actinomycetes</taxon>
        <taxon>Propionibacteriales</taxon>
        <taxon>Propionibacteriaceae</taxon>
        <taxon>Luteococcus</taxon>
    </lineage>
</organism>
<dbReference type="Proteomes" id="UP001596266">
    <property type="component" value="Unassembled WGS sequence"/>
</dbReference>
<feature type="compositionally biased region" description="Low complexity" evidence="13">
    <location>
        <begin position="25"/>
        <end position="48"/>
    </location>
</feature>
<evidence type="ECO:0000256" key="13">
    <source>
        <dbReference type="SAM" id="MobiDB-lite"/>
    </source>
</evidence>
<feature type="domain" description="ABC transmembrane type-1" evidence="14">
    <location>
        <begin position="131"/>
        <end position="323"/>
    </location>
</feature>
<comment type="subcellular location">
    <subcellularLocation>
        <location evidence="1">Cell inner membrane</location>
        <topology evidence="1">Multi-pass membrane protein</topology>
    </subcellularLocation>
    <subcellularLocation>
        <location evidence="12">Cell membrane</location>
        <topology evidence="12">Multi-pass membrane protein</topology>
    </subcellularLocation>
</comment>
<accession>A0ABW1WXJ4</accession>
<dbReference type="PANTHER" id="PTHR43386">
    <property type="entry name" value="OLIGOPEPTIDE TRANSPORT SYSTEM PERMEASE PROTEIN APPC"/>
    <property type="match status" value="1"/>
</dbReference>
<dbReference type="Gene3D" id="1.10.3720.10">
    <property type="entry name" value="MetI-like"/>
    <property type="match status" value="1"/>
</dbReference>
<feature type="transmembrane region" description="Helical" evidence="12">
    <location>
        <begin position="166"/>
        <end position="190"/>
    </location>
</feature>
<evidence type="ECO:0000256" key="4">
    <source>
        <dbReference type="ARBA" id="ARBA00022519"/>
    </source>
</evidence>
<evidence type="ECO:0000256" key="1">
    <source>
        <dbReference type="ARBA" id="ARBA00004429"/>
    </source>
</evidence>
<keyword evidence="5 12" id="KW-0812">Transmembrane</keyword>
<sequence length="340" mass="36119">MTQDNPMREVIAAQNDPVGGLTSDPIAAGTDAATTTATPTSAAPAAEAPRAKRVTQRQLIRRRFLRNKPAVVGMAVILAMFAMAWVVPNFLPWRYDQLDNNAFYAPPGTGNHLLGTTQAGADVLALTMRGLSKSLIIGFMVALLQTSIAALVGSSVAYIGGVYQTAMMWIVDLLLVIPSFFLIAIVTTGGPKGPHAWLLLVALLAFFGWPLSSRVVRSMSMSVKEREYVQAAKYMGLSTTKTLIRHIIPNISSMLIVDACLGVGYAILAEAGLSFFGFGVQAPDTSLGTLIAEGQQTATTFPWIFLAPATFLVILVMCVNAIGDGLRDALDPNSMSGGRA</sequence>
<keyword evidence="7" id="KW-0653">Protein transport</keyword>
<keyword evidence="9 12" id="KW-0472">Membrane</keyword>
<name>A0ABW1WXJ4_9ACTN</name>
<dbReference type="PROSITE" id="PS50928">
    <property type="entry name" value="ABC_TM1"/>
    <property type="match status" value="1"/>
</dbReference>
<evidence type="ECO:0000256" key="8">
    <source>
        <dbReference type="ARBA" id="ARBA00022989"/>
    </source>
</evidence>
<evidence type="ECO:0000256" key="9">
    <source>
        <dbReference type="ARBA" id="ARBA00023136"/>
    </source>
</evidence>
<dbReference type="CDD" id="cd06261">
    <property type="entry name" value="TM_PBP2"/>
    <property type="match status" value="1"/>
</dbReference>
<keyword evidence="4" id="KW-0997">Cell inner membrane</keyword>
<comment type="caution">
    <text evidence="15">The sequence shown here is derived from an EMBL/GenBank/DDBJ whole genome shotgun (WGS) entry which is preliminary data.</text>
</comment>
<feature type="transmembrane region" description="Helical" evidence="12">
    <location>
        <begin position="300"/>
        <end position="322"/>
    </location>
</feature>
<feature type="transmembrane region" description="Helical" evidence="12">
    <location>
        <begin position="135"/>
        <end position="159"/>
    </location>
</feature>
<evidence type="ECO:0000256" key="5">
    <source>
        <dbReference type="ARBA" id="ARBA00022692"/>
    </source>
</evidence>
<feature type="region of interest" description="Disordered" evidence="13">
    <location>
        <begin position="13"/>
        <end position="52"/>
    </location>
</feature>
<dbReference type="InterPro" id="IPR025966">
    <property type="entry name" value="OppC_N"/>
</dbReference>
<proteinExistence type="inferred from homology"/>
<dbReference type="InterPro" id="IPR000515">
    <property type="entry name" value="MetI-like"/>
</dbReference>
<dbReference type="InterPro" id="IPR050366">
    <property type="entry name" value="BP-dependent_transpt_permease"/>
</dbReference>
<evidence type="ECO:0000256" key="11">
    <source>
        <dbReference type="ARBA" id="ARBA00072251"/>
    </source>
</evidence>
<evidence type="ECO:0000256" key="7">
    <source>
        <dbReference type="ARBA" id="ARBA00022927"/>
    </source>
</evidence>
<feature type="transmembrane region" description="Helical" evidence="12">
    <location>
        <begin position="196"/>
        <end position="216"/>
    </location>
</feature>
<feature type="transmembrane region" description="Helical" evidence="12">
    <location>
        <begin position="70"/>
        <end position="91"/>
    </location>
</feature>
<evidence type="ECO:0000256" key="12">
    <source>
        <dbReference type="RuleBase" id="RU363032"/>
    </source>
</evidence>
<dbReference type="SUPFAM" id="SSF161098">
    <property type="entry name" value="MetI-like"/>
    <property type="match status" value="1"/>
</dbReference>
<protein>
    <recommendedName>
        <fullName evidence="11">Oligopeptide transport system permease protein OppC</fullName>
    </recommendedName>
</protein>
<dbReference type="EMBL" id="JBHSUA010000006">
    <property type="protein sequence ID" value="MFC6395571.1"/>
    <property type="molecule type" value="Genomic_DNA"/>
</dbReference>
<evidence type="ECO:0000256" key="3">
    <source>
        <dbReference type="ARBA" id="ARBA00022475"/>
    </source>
</evidence>
<keyword evidence="8 12" id="KW-1133">Transmembrane helix</keyword>
<evidence type="ECO:0000256" key="10">
    <source>
        <dbReference type="ARBA" id="ARBA00024202"/>
    </source>
</evidence>
<keyword evidence="3" id="KW-1003">Cell membrane</keyword>
<gene>
    <name evidence="15" type="ORF">ACFP57_00980</name>
</gene>
<evidence type="ECO:0000313" key="16">
    <source>
        <dbReference type="Proteomes" id="UP001596266"/>
    </source>
</evidence>
<keyword evidence="16" id="KW-1185">Reference proteome</keyword>
<keyword evidence="2 12" id="KW-0813">Transport</keyword>
<evidence type="ECO:0000313" key="15">
    <source>
        <dbReference type="EMBL" id="MFC6395571.1"/>
    </source>
</evidence>
<evidence type="ECO:0000259" key="14">
    <source>
        <dbReference type="PROSITE" id="PS50928"/>
    </source>
</evidence>
<keyword evidence="6" id="KW-0571">Peptide transport</keyword>
<feature type="transmembrane region" description="Helical" evidence="12">
    <location>
        <begin position="255"/>
        <end position="280"/>
    </location>
</feature>
<evidence type="ECO:0000256" key="2">
    <source>
        <dbReference type="ARBA" id="ARBA00022448"/>
    </source>
</evidence>
<comment type="similarity">
    <text evidence="10">Belongs to the binding-protein-dependent transport system permease family. OppBC subfamily.</text>
</comment>
<evidence type="ECO:0000256" key="6">
    <source>
        <dbReference type="ARBA" id="ARBA00022856"/>
    </source>
</evidence>